<feature type="domain" description="Aldehyde dehydrogenase" evidence="5">
    <location>
        <begin position="27"/>
        <end position="493"/>
    </location>
</feature>
<evidence type="ECO:0000256" key="1">
    <source>
        <dbReference type="ARBA" id="ARBA00009986"/>
    </source>
</evidence>
<gene>
    <name evidence="6" type="ORF">CK501_02885</name>
</gene>
<dbReference type="AlphaFoldDB" id="A0A2A2FBA8"/>
<evidence type="ECO:0000313" key="6">
    <source>
        <dbReference type="EMBL" id="PAU82110.1"/>
    </source>
</evidence>
<evidence type="ECO:0000313" key="7">
    <source>
        <dbReference type="Proteomes" id="UP000218896"/>
    </source>
</evidence>
<keyword evidence="2 4" id="KW-0560">Oxidoreductase</keyword>
<dbReference type="InterPro" id="IPR029510">
    <property type="entry name" value="Ald_DH_CS_GLU"/>
</dbReference>
<keyword evidence="7" id="KW-1185">Reference proteome</keyword>
<dbReference type="PROSITE" id="PS00070">
    <property type="entry name" value="ALDEHYDE_DEHYDR_CYS"/>
    <property type="match status" value="1"/>
</dbReference>
<dbReference type="InterPro" id="IPR016160">
    <property type="entry name" value="Ald_DH_CS_CYS"/>
</dbReference>
<comment type="similarity">
    <text evidence="1 4">Belongs to the aldehyde dehydrogenase family.</text>
</comment>
<feature type="active site" evidence="3">
    <location>
        <position position="262"/>
    </location>
</feature>
<reference evidence="6 7" key="1">
    <citation type="submission" date="2017-08" db="EMBL/GenBank/DDBJ databases">
        <title>Halovibrio sewagensis sp. nov., isolated from wastewater of high salinity.</title>
        <authorList>
            <person name="Dong X."/>
            <person name="Zhang G."/>
        </authorList>
    </citation>
    <scope>NUCLEOTIDE SEQUENCE [LARGE SCALE GENOMIC DNA]</scope>
    <source>
        <strain evidence="6 7">YL5-2</strain>
    </source>
</reference>
<evidence type="ECO:0000259" key="5">
    <source>
        <dbReference type="Pfam" id="PF00171"/>
    </source>
</evidence>
<dbReference type="PANTHER" id="PTHR43111">
    <property type="entry name" value="ALDEHYDE DEHYDROGENASE B-RELATED"/>
    <property type="match status" value="1"/>
</dbReference>
<dbReference type="Pfam" id="PF00171">
    <property type="entry name" value="Aldedh"/>
    <property type="match status" value="1"/>
</dbReference>
<name>A0A2A2FBA8_9GAMM</name>
<dbReference type="Proteomes" id="UP000218896">
    <property type="component" value="Unassembled WGS sequence"/>
</dbReference>
<comment type="caution">
    <text evidence="6">The sequence shown here is derived from an EMBL/GenBank/DDBJ whole genome shotgun (WGS) entry which is preliminary data.</text>
</comment>
<accession>A0A2A2FBA8</accession>
<dbReference type="Gene3D" id="3.40.605.10">
    <property type="entry name" value="Aldehyde Dehydrogenase, Chain A, domain 1"/>
    <property type="match status" value="1"/>
</dbReference>
<dbReference type="RefSeq" id="WP_095616206.1">
    <property type="nucleotide sequence ID" value="NZ_NSKD01000001.1"/>
</dbReference>
<dbReference type="FunFam" id="3.40.605.10:FF:000001">
    <property type="entry name" value="Aldehyde dehydrogenase 1"/>
    <property type="match status" value="1"/>
</dbReference>
<dbReference type="InterPro" id="IPR015590">
    <property type="entry name" value="Aldehyde_DH_dom"/>
</dbReference>
<dbReference type="InterPro" id="IPR016162">
    <property type="entry name" value="Ald_DH_N"/>
</dbReference>
<dbReference type="PANTHER" id="PTHR43111:SF1">
    <property type="entry name" value="ALDEHYDE DEHYDROGENASE B-RELATED"/>
    <property type="match status" value="1"/>
</dbReference>
<dbReference type="GO" id="GO:0004030">
    <property type="term" value="F:aldehyde dehydrogenase [NAD(P)+] activity"/>
    <property type="evidence" value="ECO:0007669"/>
    <property type="project" value="UniProtKB-ARBA"/>
</dbReference>
<proteinExistence type="inferred from homology"/>
<dbReference type="InterPro" id="IPR016163">
    <property type="entry name" value="Ald_DH_C"/>
</dbReference>
<dbReference type="PROSITE" id="PS00687">
    <property type="entry name" value="ALDEHYDE_DEHYDR_GLU"/>
    <property type="match status" value="1"/>
</dbReference>
<evidence type="ECO:0000256" key="2">
    <source>
        <dbReference type="ARBA" id="ARBA00023002"/>
    </source>
</evidence>
<dbReference type="OrthoDB" id="9812625at2"/>
<organism evidence="6 7">
    <name type="scientific">Halovibrio salipaludis</name>
    <dbReference type="NCBI Taxonomy" id="2032626"/>
    <lineage>
        <taxon>Bacteria</taxon>
        <taxon>Pseudomonadati</taxon>
        <taxon>Pseudomonadota</taxon>
        <taxon>Gammaproteobacteria</taxon>
        <taxon>Oceanospirillales</taxon>
        <taxon>Halomonadaceae</taxon>
        <taxon>Halovibrio</taxon>
    </lineage>
</organism>
<evidence type="ECO:0000256" key="3">
    <source>
        <dbReference type="PROSITE-ProRule" id="PRU10007"/>
    </source>
</evidence>
<dbReference type="EMBL" id="NSKD01000001">
    <property type="protein sequence ID" value="PAU82110.1"/>
    <property type="molecule type" value="Genomic_DNA"/>
</dbReference>
<dbReference type="Gene3D" id="3.40.309.10">
    <property type="entry name" value="Aldehyde Dehydrogenase, Chain A, domain 2"/>
    <property type="match status" value="1"/>
</dbReference>
<dbReference type="FunFam" id="3.40.309.10:FF:000012">
    <property type="entry name" value="Betaine aldehyde dehydrogenase"/>
    <property type="match status" value="1"/>
</dbReference>
<evidence type="ECO:0000256" key="4">
    <source>
        <dbReference type="RuleBase" id="RU003345"/>
    </source>
</evidence>
<sequence>MIYTNPGEQGSAVSFQSRYGNFIGGEWVAPVKGSYFENITPVTGKTICEIPRSTAEDIELALDAAHKAAPQWGKTSTTERSNLLLKIADRIEQNTEKLAVADTWDNGKAVRETLNADVPLAVDHFRYFAGCIRAQEDTSSAIDAHTVAYHYHEPLGVVGQIIPWNFPLLMAAWKLAPCLAAGNCTVMKPAEQTPASILILIELIADLLPPGVLNIVNGYGSEAGQALATSPRIAKIAFTGSTPVGAHIMKAAANNIIPSTVELGGKSPNIYFSDVMKAEPEFIDKCVEGLALAFFNQGEVCTCPSRALIQEDMYDEFMAMVIERVKNIKRGNPLDTDVQVGAQVSREQFDQIMSYLEIGKQEGAEVLTGGWHEELGGEYANGFYIQPTLLKGSNHMRTFQEEIFGPVVGVTTFKDEEEALAIANDTEFGLGAGLWTRDINRAYRMGRTIQAGRVWTNCYHQYPAHAAFGGYKKSGVGRENHKMTLDHYQQTKNLLVSYDTDPMGFF</sequence>
<dbReference type="CDD" id="cd07559">
    <property type="entry name" value="ALDH_ACDHII_AcoD-like"/>
    <property type="match status" value="1"/>
</dbReference>
<dbReference type="InterPro" id="IPR016161">
    <property type="entry name" value="Ald_DH/histidinol_DH"/>
</dbReference>
<dbReference type="SUPFAM" id="SSF53720">
    <property type="entry name" value="ALDH-like"/>
    <property type="match status" value="1"/>
</dbReference>
<protein>
    <submittedName>
        <fullName evidence="6">Aldehyde dehydrogenase</fullName>
    </submittedName>
</protein>